<dbReference type="InterPro" id="IPR001680">
    <property type="entry name" value="WD40_rpt"/>
</dbReference>
<feature type="compositionally biased region" description="Low complexity" evidence="16">
    <location>
        <begin position="1953"/>
        <end position="1968"/>
    </location>
</feature>
<evidence type="ECO:0000256" key="6">
    <source>
        <dbReference type="ARBA" id="ARBA00022574"/>
    </source>
</evidence>
<keyword evidence="7" id="KW-0677">Repeat</keyword>
<dbReference type="Pfam" id="PF23953">
    <property type="entry name" value="TPR_COPA_B"/>
    <property type="match status" value="1"/>
</dbReference>
<dbReference type="InterPro" id="IPR036322">
    <property type="entry name" value="WD40_repeat_dom_sf"/>
</dbReference>
<dbReference type="PRINTS" id="PR00320">
    <property type="entry name" value="GPROTEINBRPT"/>
</dbReference>
<feature type="compositionally biased region" description="Basic and acidic residues" evidence="16">
    <location>
        <begin position="1821"/>
        <end position="1846"/>
    </location>
</feature>
<dbReference type="SMART" id="SM00320">
    <property type="entry name" value="WD40"/>
    <property type="match status" value="6"/>
</dbReference>
<dbReference type="SUPFAM" id="SSF50978">
    <property type="entry name" value="WD40 repeat-like"/>
    <property type="match status" value="1"/>
</dbReference>
<evidence type="ECO:0000259" key="18">
    <source>
        <dbReference type="Pfam" id="PF23953"/>
    </source>
</evidence>
<proteinExistence type="inferred from homology"/>
<reference evidence="19 20" key="1">
    <citation type="submission" date="2018-08" db="EMBL/GenBank/DDBJ databases">
        <title>Aphanomyces genome sequencing and annotation.</title>
        <authorList>
            <person name="Minardi D."/>
            <person name="Oidtmann B."/>
            <person name="Van Der Giezen M."/>
            <person name="Studholme D.J."/>
        </authorList>
    </citation>
    <scope>NUCLEOTIDE SEQUENCE [LARGE SCALE GENOMIC DNA]</scope>
    <source>
        <strain evidence="19 20">D2</strain>
    </source>
</reference>
<feature type="repeat" description="WD" evidence="15">
    <location>
        <begin position="1146"/>
        <end position="1189"/>
    </location>
</feature>
<evidence type="ECO:0000256" key="12">
    <source>
        <dbReference type="ARBA" id="ARBA00023329"/>
    </source>
</evidence>
<evidence type="ECO:0000256" key="14">
    <source>
        <dbReference type="ARBA" id="ARBA00032920"/>
    </source>
</evidence>
<keyword evidence="4" id="KW-0813">Transport</keyword>
<evidence type="ECO:0000256" key="11">
    <source>
        <dbReference type="ARBA" id="ARBA00023136"/>
    </source>
</evidence>
<dbReference type="GO" id="GO:0006891">
    <property type="term" value="P:intra-Golgi vesicle-mediated transport"/>
    <property type="evidence" value="ECO:0007669"/>
    <property type="project" value="TreeGrafter"/>
</dbReference>
<dbReference type="PROSITE" id="PS50082">
    <property type="entry name" value="WD_REPEATS_2"/>
    <property type="match status" value="5"/>
</dbReference>
<keyword evidence="11" id="KW-0472">Membrane</keyword>
<dbReference type="Pfam" id="PF04053">
    <property type="entry name" value="B-prop_COPA_B_2nd"/>
    <property type="match status" value="1"/>
</dbReference>
<dbReference type="InterPro" id="IPR056176">
    <property type="entry name" value="TPR_COPA_B"/>
</dbReference>
<comment type="similarity">
    <text evidence="3">Belongs to the WD repeat COPB2 family.</text>
</comment>
<dbReference type="GO" id="GO:0006890">
    <property type="term" value="P:retrograde vesicle-mediated transport, Golgi to endoplasmic reticulum"/>
    <property type="evidence" value="ECO:0007669"/>
    <property type="project" value="TreeGrafter"/>
</dbReference>
<dbReference type="InterPro" id="IPR015943">
    <property type="entry name" value="WD40/YVTN_repeat-like_dom_sf"/>
</dbReference>
<dbReference type="SUPFAM" id="SSF51004">
    <property type="entry name" value="C-terminal (heme d1) domain of cytochrome cd1-nitrite reductase"/>
    <property type="match status" value="1"/>
</dbReference>
<feature type="compositionally biased region" description="Low complexity" evidence="16">
    <location>
        <begin position="1905"/>
        <end position="1916"/>
    </location>
</feature>
<evidence type="ECO:0000256" key="3">
    <source>
        <dbReference type="ARBA" id="ARBA00010844"/>
    </source>
</evidence>
<evidence type="ECO:0000256" key="8">
    <source>
        <dbReference type="ARBA" id="ARBA00022892"/>
    </source>
</evidence>
<dbReference type="FunFam" id="2.130.10.10:FF:000016">
    <property type="entry name" value="Coatomer alpha subunit, putative"/>
    <property type="match status" value="1"/>
</dbReference>
<evidence type="ECO:0000313" key="20">
    <source>
        <dbReference type="Proteomes" id="UP000266643"/>
    </source>
</evidence>
<comment type="function">
    <text evidence="13">The coatomer is a cytosolic protein complex that binds to dilysine motifs and reversibly associates with Golgi non-clathrin-coated vesicles, which further mediate biosynthetic protein transport from the ER, via the Golgi up to the trans Golgi network. Coatomer complex is required for budding from Golgi membranes, and is essential for the retrograde Golgi-to-ER transport of dilysine-tagged proteins.</text>
</comment>
<feature type="region of interest" description="Disordered" evidence="16">
    <location>
        <begin position="235"/>
        <end position="254"/>
    </location>
</feature>
<evidence type="ECO:0000256" key="2">
    <source>
        <dbReference type="ARBA" id="ARBA00004347"/>
    </source>
</evidence>
<feature type="compositionally biased region" description="Basic and acidic residues" evidence="16">
    <location>
        <begin position="1884"/>
        <end position="1904"/>
    </location>
</feature>
<dbReference type="GO" id="GO:0006886">
    <property type="term" value="P:intracellular protein transport"/>
    <property type="evidence" value="ECO:0007669"/>
    <property type="project" value="InterPro"/>
</dbReference>
<dbReference type="Proteomes" id="UP000266643">
    <property type="component" value="Unassembled WGS sequence"/>
</dbReference>
<evidence type="ECO:0000256" key="4">
    <source>
        <dbReference type="ARBA" id="ARBA00022448"/>
    </source>
</evidence>
<dbReference type="CDD" id="cd22947">
    <property type="entry name" value="Coatomer_WDAD_beta-like"/>
    <property type="match status" value="1"/>
</dbReference>
<feature type="repeat" description="WD" evidence="15">
    <location>
        <begin position="976"/>
        <end position="1017"/>
    </location>
</feature>
<dbReference type="Gene3D" id="2.130.10.10">
    <property type="entry name" value="YVTN repeat-like/Quinoprotein amine dehydrogenase"/>
    <property type="match status" value="1"/>
</dbReference>
<comment type="subcellular location">
    <subcellularLocation>
        <location evidence="2">Cytoplasmic vesicle</location>
        <location evidence="2">COPI-coated vesicle membrane</location>
        <topology evidence="2">Peripheral membrane protein</topology>
        <orientation evidence="2">Cytoplasmic side</orientation>
    </subcellularLocation>
    <subcellularLocation>
        <location evidence="1">Golgi apparatus membrane</location>
        <topology evidence="1">Peripheral membrane protein</topology>
        <orientation evidence="1">Cytoplasmic side</orientation>
    </subcellularLocation>
</comment>
<dbReference type="GO" id="GO:0000139">
    <property type="term" value="C:Golgi membrane"/>
    <property type="evidence" value="ECO:0007669"/>
    <property type="project" value="UniProtKB-SubCell"/>
</dbReference>
<dbReference type="EMBL" id="QUTD01003376">
    <property type="protein sequence ID" value="RHY73075.1"/>
    <property type="molecule type" value="Genomic_DNA"/>
</dbReference>
<dbReference type="InterPro" id="IPR050844">
    <property type="entry name" value="Coatomer_complex_subunit"/>
</dbReference>
<evidence type="ECO:0000256" key="7">
    <source>
        <dbReference type="ARBA" id="ARBA00022737"/>
    </source>
</evidence>
<evidence type="ECO:0000313" key="19">
    <source>
        <dbReference type="EMBL" id="RHY73075.1"/>
    </source>
</evidence>
<feature type="region of interest" description="Disordered" evidence="16">
    <location>
        <begin position="1880"/>
        <end position="2001"/>
    </location>
</feature>
<keyword evidence="9" id="KW-0653">Protein transport</keyword>
<keyword evidence="12" id="KW-0968">Cytoplasmic vesicle</keyword>
<keyword evidence="6 15" id="KW-0853">WD repeat</keyword>
<feature type="domain" description="COPA/B TPR" evidence="18">
    <location>
        <begin position="1556"/>
        <end position="1745"/>
    </location>
</feature>
<feature type="repeat" description="WD" evidence="15">
    <location>
        <begin position="1190"/>
        <end position="1231"/>
    </location>
</feature>
<accession>A0A397E4D9</accession>
<feature type="compositionally biased region" description="Low complexity" evidence="16">
    <location>
        <begin position="238"/>
        <end position="254"/>
    </location>
</feature>
<protein>
    <recommendedName>
        <fullName evidence="14">Beta'-coat protein</fullName>
    </recommendedName>
</protein>
<feature type="non-terminal residue" evidence="19">
    <location>
        <position position="1"/>
    </location>
</feature>
<dbReference type="InterPro" id="IPR011048">
    <property type="entry name" value="Haem_d1_sf"/>
</dbReference>
<feature type="compositionally biased region" description="Basic and acidic residues" evidence="16">
    <location>
        <begin position="1917"/>
        <end position="1952"/>
    </location>
</feature>
<dbReference type="PROSITE" id="PS50294">
    <property type="entry name" value="WD_REPEATS_REGION"/>
    <property type="match status" value="4"/>
</dbReference>
<dbReference type="GO" id="GO:0006888">
    <property type="term" value="P:endoplasmic reticulum to Golgi vesicle-mediated transport"/>
    <property type="evidence" value="ECO:0007669"/>
    <property type="project" value="TreeGrafter"/>
</dbReference>
<dbReference type="InterPro" id="IPR020472">
    <property type="entry name" value="WD40_PAC1"/>
</dbReference>
<evidence type="ECO:0000256" key="10">
    <source>
        <dbReference type="ARBA" id="ARBA00023034"/>
    </source>
</evidence>
<name>A0A397E4D9_APHAT</name>
<feature type="compositionally biased region" description="Basic and acidic residues" evidence="16">
    <location>
        <begin position="1969"/>
        <end position="1988"/>
    </location>
</feature>
<evidence type="ECO:0000256" key="13">
    <source>
        <dbReference type="ARBA" id="ARBA00025536"/>
    </source>
</evidence>
<keyword evidence="5" id="KW-0963">Cytoplasm</keyword>
<evidence type="ECO:0000256" key="5">
    <source>
        <dbReference type="ARBA" id="ARBA00022490"/>
    </source>
</evidence>
<comment type="caution">
    <text evidence="19">The sequence shown here is derived from an EMBL/GenBank/DDBJ whole genome shotgun (WGS) entry which is preliminary data.</text>
</comment>
<evidence type="ECO:0000256" key="15">
    <source>
        <dbReference type="PROSITE-ProRule" id="PRU00221"/>
    </source>
</evidence>
<keyword evidence="8" id="KW-0931">ER-Golgi transport</keyword>
<evidence type="ECO:0000256" key="16">
    <source>
        <dbReference type="SAM" id="MobiDB-lite"/>
    </source>
</evidence>
<organism evidence="19 20">
    <name type="scientific">Aphanomyces astaci</name>
    <name type="common">Crayfish plague agent</name>
    <dbReference type="NCBI Taxonomy" id="112090"/>
    <lineage>
        <taxon>Eukaryota</taxon>
        <taxon>Sar</taxon>
        <taxon>Stramenopiles</taxon>
        <taxon>Oomycota</taxon>
        <taxon>Saprolegniomycetes</taxon>
        <taxon>Saprolegniales</taxon>
        <taxon>Verrucalvaceae</taxon>
        <taxon>Aphanomyces</taxon>
    </lineage>
</organism>
<feature type="repeat" description="WD" evidence="15">
    <location>
        <begin position="1103"/>
        <end position="1145"/>
    </location>
</feature>
<dbReference type="Gene3D" id="1.25.40.470">
    <property type="match status" value="1"/>
</dbReference>
<feature type="domain" description="COPA/B second beta-propeller" evidence="17">
    <location>
        <begin position="1284"/>
        <end position="1539"/>
    </location>
</feature>
<evidence type="ECO:0000256" key="1">
    <source>
        <dbReference type="ARBA" id="ARBA00004255"/>
    </source>
</evidence>
<feature type="repeat" description="WD" evidence="15">
    <location>
        <begin position="1060"/>
        <end position="1092"/>
    </location>
</feature>
<dbReference type="InterPro" id="IPR006692">
    <property type="entry name" value="Beta-prop_COPA/B_2nd"/>
</dbReference>
<dbReference type="Pfam" id="PF00400">
    <property type="entry name" value="WD40"/>
    <property type="match status" value="5"/>
</dbReference>
<evidence type="ECO:0000259" key="17">
    <source>
        <dbReference type="Pfam" id="PF04053"/>
    </source>
</evidence>
<gene>
    <name evidence="19" type="ORF">DYB30_002405</name>
</gene>
<dbReference type="CDD" id="cd00200">
    <property type="entry name" value="WD40"/>
    <property type="match status" value="1"/>
</dbReference>
<dbReference type="PANTHER" id="PTHR19876">
    <property type="entry name" value="COATOMER"/>
    <property type="match status" value="1"/>
</dbReference>
<feature type="region of interest" description="Disordered" evidence="16">
    <location>
        <begin position="1814"/>
        <end position="1846"/>
    </location>
</feature>
<dbReference type="VEuPathDB" id="FungiDB:H257_07782"/>
<dbReference type="GO" id="GO:0030126">
    <property type="term" value="C:COPI vesicle coat"/>
    <property type="evidence" value="ECO:0007669"/>
    <property type="project" value="TreeGrafter"/>
</dbReference>
<sequence length="2125" mass="234248">VPPPPPLPPSVAASVSALRAVALTRHIRPQPYVHFLQYAPVSSSSSPPSAKSPPQLSWECLSGQDLAQAEALVATRFFDVYLTKMTRQHKRPVKLRKFHRRNHRYDLIHYINEIEEDFLFGSDYSDERDEFLNPYDDYSEDDEYEHVEVVTGPKVKKEKFLVGRLVPAPTSDAPAALALQAPVVTRDDFITSFPSATPGPHVALLFYPKTLRLQLLGLPKGVDALTYALKGPADESTDAAGAASSSSSPSTSTIYSTTPATDVLLLGYPSTAYMARRLVQMFRQHADQHSKPGTGSTSRRWHQEAHNEAAKTALLPMLYALVEVRDVSLLSEFLQFFFPTFLAGYSKYDGIDDHLFDALASTVSTFGVDAMYKPLRSLCQHTCALDRTNGAANCLALVAHFCGTPPRVHHDEMVLRGTQIIPGYHPHHHHRHVDDPSSRTSAAVTALWNTPFAGELVRGCFGDIVDARLRDDAKVVQTTTGGPHGANCGCPSHHNHVPAMDLAFLVQLLQVDDAIDSRMTRALTFLHTKLPSSVTSVVDSFAFPSLVARVLEYFNRLEGRNRAAMVLQTLAPALNHFASSVRSTYKQSTAIHASLRRLQPLVDTILIDRLGCFPDTIPLFNDQSSLNLSLVEGVKIASLAALVGVAASTNPSKLESVLAMLTAIVRPPVALVGILRLAVRAYPHIPLLVAETPTAAACFMHTAIAASGTITSLEQKELMSFASSWSYQESREFGSSTFALRASVVRQLFGIARALDVVASCDTVSSLHWSTAVSSHVAALVRADAATKDDVVHVFVPAVLEDGPTFVHQFPAWQGVASACIERLRRDPVAVPCIQDWSIPHVNVAEHKSELAVLASYFFRSPVEVSIVLQGREVAWVGDLSRLLHQLAAQKQFKHLFQVRQLSSRTARVKGRLEIVKLGTRATDEEIKRVQILRADRTAQEAMVTKLTALVEGRAGEGDGGDDTTVPLRLDIKKKLSSRSERVKSVDLHPTEPWVLSGLYNGTVMLWDYDKQQLVKSFEVSTLPVRNARFIARKQWIVASADDLQLRVFNYNTMDKVTAFDAHTDYIRFLEVHPVLPIILSCADDMTVKMWDWEKNWLCTQVFEGHGHYVMMAKFNPKDTNTFATGSLDRTIRVWGLGSSHPHFTLEGHERGVNCIDYYPGGDKPYLISGSDDKTVKVWDYQTKTIVHTLDGHTHNLADVMYHPRLPLIISACEDGAVRMWHSTTYRAETTLNYGMERAWCLAGLDSSNVLAIGYDEGSVVLRLGHDTPVVSMDATGKLIWATNNEIQTASVKGVVAELGLKDGERVPLPGRDLGSCEVFPQKLQHNSNGRFVAVCGDGEYIIYTSQQLRNKSFGSALDFAWSPTGTGDYVVRESSSKIVLFKNFVQVKTVKPAQCTAEGLFGGALIGVRGPDCIAFYDWDNDMRFVRKIDATVKNVWWSDAGDLVVLATDSSYYVLRYNRDAEAAPSPDGVEGAFELLHELSEKVSSGTWVGDCFLYVNSGGRLNYYVGGEIMTITHLPTKMYLLGYLPKENVVFLMDKQKNVTSFTVHLVLLEYQTAVVRHDFTTANAILPRIPPDLMDVVARFLESQGYKEEALVLSTDPDQKFDLAVQLAKLDVAKDIMMAREHDQHASATDTQHKWKQLGDLALNDGNYTLAEDCAVRSEDLSLLLLLYTSRGDRVKLATLAEMATAKGRHNVAFVSLLFLGRLKDCVGLLVDSKRLPEAAFFARSYDPAAIDEVLGLWRDDLAQVSSRAAKALADPAKNVELFENFDKSIRAAQVVAQQQHVMFPASEYAARVPLLDVHVLDRGQEEVMAVQDNGTERSYDNGAEGDRRHQPEAQAKREADALLQHQRNEQAKAQAEAHARALVEAEAYARAQAQAEEEARAEAEAQKRAQDEAHARAQAEAAARAQAEARAQEEARAKAQAEEEARAKAQAEAEARAEAEAKERAQAQAHARAQAEAAARAQAEERARAQAQEEARAHAEAQARAQAEARAVAEAKAAEEEARLREKAKEDARLRAEAEAIEEEARRHAEALARAQAVAQEEARVRAEKEAQALAQEQARVEEARLLVEAEARLRADAEAARGTAAPSSVVAADVLDFGLKSDEEIDFDDDDADWGEM</sequence>
<dbReference type="FunFam" id="1.25.40.470:FF:000001">
    <property type="entry name" value="Coatomer subunit beta"/>
    <property type="match status" value="1"/>
</dbReference>
<keyword evidence="10" id="KW-0333">Golgi apparatus</keyword>
<evidence type="ECO:0000256" key="9">
    <source>
        <dbReference type="ARBA" id="ARBA00022927"/>
    </source>
</evidence>
<dbReference type="GO" id="GO:0005198">
    <property type="term" value="F:structural molecule activity"/>
    <property type="evidence" value="ECO:0007669"/>
    <property type="project" value="InterPro"/>
</dbReference>
<dbReference type="PANTHER" id="PTHR19876:SF2">
    <property type="entry name" value="COATOMER SUBUNIT BETA"/>
    <property type="match status" value="1"/>
</dbReference>